<keyword evidence="2" id="KW-1003">Cell membrane</keyword>
<dbReference type="SUPFAM" id="SSF103473">
    <property type="entry name" value="MFS general substrate transporter"/>
    <property type="match status" value="1"/>
</dbReference>
<reference evidence="8" key="1">
    <citation type="journal article" date="2016" name="Int. J. Syst. Evol. Microbiol.">
        <title>Pseudoxanthomonas helianthi sp. nov., isolated from roots of Jerusalem artichoke (Helianthus tuberosus).</title>
        <authorList>
            <person name="Kittiwongwattana C."/>
            <person name="Thawai C."/>
        </authorList>
    </citation>
    <scope>NUCLEOTIDE SEQUENCE</scope>
    <source>
        <strain evidence="8">110414</strain>
    </source>
</reference>
<comment type="subcellular location">
    <subcellularLocation>
        <location evidence="1">Cell inner membrane</location>
        <topology evidence="1">Multi-pass membrane protein</topology>
    </subcellularLocation>
</comment>
<feature type="transmembrane region" description="Helical" evidence="6">
    <location>
        <begin position="151"/>
        <end position="174"/>
    </location>
</feature>
<dbReference type="Proteomes" id="UP000673447">
    <property type="component" value="Unassembled WGS sequence"/>
</dbReference>
<dbReference type="RefSeq" id="WP_210535372.1">
    <property type="nucleotide sequence ID" value="NZ_JAGKTC010000001.1"/>
</dbReference>
<dbReference type="NCBIfam" id="TIGR00885">
    <property type="entry name" value="fucP"/>
    <property type="match status" value="1"/>
</dbReference>
<keyword evidence="4 6" id="KW-1133">Transmembrane helix</keyword>
<evidence type="ECO:0000256" key="2">
    <source>
        <dbReference type="ARBA" id="ARBA00022475"/>
    </source>
</evidence>
<evidence type="ECO:0000256" key="3">
    <source>
        <dbReference type="ARBA" id="ARBA00022692"/>
    </source>
</evidence>
<reference evidence="8" key="2">
    <citation type="submission" date="2021-03" db="EMBL/GenBank/DDBJ databases">
        <authorList>
            <person name="Cao W."/>
        </authorList>
    </citation>
    <scope>NUCLEOTIDE SEQUENCE</scope>
    <source>
        <strain evidence="8">110414</strain>
    </source>
</reference>
<feature type="transmembrane region" description="Helical" evidence="6">
    <location>
        <begin position="88"/>
        <end position="107"/>
    </location>
</feature>
<dbReference type="InterPro" id="IPR050375">
    <property type="entry name" value="MFS_TsgA-like"/>
</dbReference>
<feature type="transmembrane region" description="Helical" evidence="6">
    <location>
        <begin position="61"/>
        <end position="81"/>
    </location>
</feature>
<comment type="caution">
    <text evidence="8">The sequence shown here is derived from an EMBL/GenBank/DDBJ whole genome shotgun (WGS) entry which is preliminary data.</text>
</comment>
<dbReference type="InterPro" id="IPR036259">
    <property type="entry name" value="MFS_trans_sf"/>
</dbReference>
<keyword evidence="3 6" id="KW-0812">Transmembrane</keyword>
<dbReference type="CDD" id="cd17394">
    <property type="entry name" value="MFS_FucP_like"/>
    <property type="match status" value="1"/>
</dbReference>
<dbReference type="Pfam" id="PF07690">
    <property type="entry name" value="MFS_1"/>
    <property type="match status" value="1"/>
</dbReference>
<name>A0A940X0Z1_9GAMM</name>
<evidence type="ECO:0000256" key="5">
    <source>
        <dbReference type="ARBA" id="ARBA00023136"/>
    </source>
</evidence>
<feature type="domain" description="Major facilitator superfamily (MFS) profile" evidence="7">
    <location>
        <begin position="23"/>
        <end position="411"/>
    </location>
</feature>
<evidence type="ECO:0000313" key="8">
    <source>
        <dbReference type="EMBL" id="MBP3983532.1"/>
    </source>
</evidence>
<proteinExistence type="predicted"/>
<feature type="transmembrane region" description="Helical" evidence="6">
    <location>
        <begin position="386"/>
        <end position="405"/>
    </location>
</feature>
<evidence type="ECO:0000256" key="6">
    <source>
        <dbReference type="SAM" id="Phobius"/>
    </source>
</evidence>
<evidence type="ECO:0000313" key="9">
    <source>
        <dbReference type="Proteomes" id="UP000673447"/>
    </source>
</evidence>
<feature type="transmembrane region" description="Helical" evidence="6">
    <location>
        <begin position="271"/>
        <end position="290"/>
    </location>
</feature>
<dbReference type="InterPro" id="IPR020846">
    <property type="entry name" value="MFS_dom"/>
</dbReference>
<feature type="transmembrane region" description="Helical" evidence="6">
    <location>
        <begin position="186"/>
        <end position="208"/>
    </location>
</feature>
<dbReference type="PROSITE" id="PS50850">
    <property type="entry name" value="MFS"/>
    <property type="match status" value="1"/>
</dbReference>
<feature type="transmembrane region" description="Helical" evidence="6">
    <location>
        <begin position="113"/>
        <end position="130"/>
    </location>
</feature>
<dbReference type="Gene3D" id="1.20.1250.20">
    <property type="entry name" value="MFS general substrate transporter like domains"/>
    <property type="match status" value="2"/>
</dbReference>
<dbReference type="PANTHER" id="PTHR43702:SF3">
    <property type="entry name" value="PROTEIN TSGA"/>
    <property type="match status" value="1"/>
</dbReference>
<feature type="transmembrane region" description="Helical" evidence="6">
    <location>
        <begin position="236"/>
        <end position="259"/>
    </location>
</feature>
<evidence type="ECO:0000259" key="7">
    <source>
        <dbReference type="PROSITE" id="PS50850"/>
    </source>
</evidence>
<dbReference type="EMBL" id="JAGKTC010000001">
    <property type="protein sequence ID" value="MBP3983532.1"/>
    <property type="molecule type" value="Genomic_DNA"/>
</dbReference>
<organism evidence="8 9">
    <name type="scientific">Pseudoxanthomonas helianthi</name>
    <dbReference type="NCBI Taxonomy" id="1453541"/>
    <lineage>
        <taxon>Bacteria</taxon>
        <taxon>Pseudomonadati</taxon>
        <taxon>Pseudomonadota</taxon>
        <taxon>Gammaproteobacteria</taxon>
        <taxon>Lysobacterales</taxon>
        <taxon>Lysobacteraceae</taxon>
        <taxon>Pseudoxanthomonas</taxon>
    </lineage>
</organism>
<dbReference type="InterPro" id="IPR011701">
    <property type="entry name" value="MFS"/>
</dbReference>
<feature type="transmembrane region" description="Helical" evidence="6">
    <location>
        <begin position="327"/>
        <end position="348"/>
    </location>
</feature>
<dbReference type="GO" id="GO:0015535">
    <property type="term" value="F:fucose:proton symporter activity"/>
    <property type="evidence" value="ECO:0007669"/>
    <property type="project" value="InterPro"/>
</dbReference>
<accession>A0A940X0Z1</accession>
<dbReference type="AlphaFoldDB" id="A0A940X0Z1"/>
<feature type="transmembrane region" description="Helical" evidence="6">
    <location>
        <begin position="360"/>
        <end position="380"/>
    </location>
</feature>
<sequence>MPTLPASPQSAPAPAAGGNLRLAFVLVTSLFFLWGFSYGLLDVLNKHFQEALHVTRARSGFLQMAYFGAYFLMALPAAWLMQRRGYKFGILFGLGLFAAGALLFIPATARLDFNFFLFALFVIACGAAFLETAANPYVTVLGDASSGARRLNFAQSFNGLASFLGPLVGGALFFKGSGAGAAHAGFSGVQGTYVAIAIVVVCLALLILRTPMPDIRERDSEDAIEAGPSLLAQPHFVGAVIAQFFYVAAQVGVNAYFINYVTEQVGVTSQAGAYLLAAPMLCFVVGRFFGTAIMGKIRPVQLLILYAVINVVLTLIVAAGLGWISVFALVAVSFFMSIMFPTIFALGVEGLGTKTKRGASFIVMSIVGGALLPPFMGWVADHHGTHIAYLVATACFIVVAIYGMFARRHPLG</sequence>
<dbReference type="PANTHER" id="PTHR43702">
    <property type="entry name" value="L-FUCOSE-PROTON SYMPORTER"/>
    <property type="match status" value="1"/>
</dbReference>
<evidence type="ECO:0000256" key="4">
    <source>
        <dbReference type="ARBA" id="ARBA00022989"/>
    </source>
</evidence>
<dbReference type="InterPro" id="IPR005275">
    <property type="entry name" value="Lfuc_symporter_FucP"/>
</dbReference>
<feature type="transmembrane region" description="Helical" evidence="6">
    <location>
        <begin position="302"/>
        <end position="321"/>
    </location>
</feature>
<keyword evidence="5 6" id="KW-0472">Membrane</keyword>
<keyword evidence="9" id="KW-1185">Reference proteome</keyword>
<gene>
    <name evidence="8" type="primary">fucP</name>
    <name evidence="8" type="ORF">J5837_03760</name>
</gene>
<evidence type="ECO:0000256" key="1">
    <source>
        <dbReference type="ARBA" id="ARBA00004429"/>
    </source>
</evidence>
<feature type="transmembrane region" description="Helical" evidence="6">
    <location>
        <begin position="20"/>
        <end position="41"/>
    </location>
</feature>
<dbReference type="GO" id="GO:0005886">
    <property type="term" value="C:plasma membrane"/>
    <property type="evidence" value="ECO:0007669"/>
    <property type="project" value="UniProtKB-SubCell"/>
</dbReference>
<protein>
    <submittedName>
        <fullName evidence="8">L-fucose:H+ symporter permease</fullName>
    </submittedName>
</protein>